<dbReference type="EMBL" id="BNBC01000019">
    <property type="protein sequence ID" value="GHE82113.1"/>
    <property type="molecule type" value="Genomic_DNA"/>
</dbReference>
<dbReference type="Proteomes" id="UP000641386">
    <property type="component" value="Unassembled WGS sequence"/>
</dbReference>
<dbReference type="AlphaFoldDB" id="A0A919DV07"/>
<gene>
    <name evidence="1" type="ORF">GCM10014715_42320</name>
</gene>
<evidence type="ECO:0000313" key="1">
    <source>
        <dbReference type="EMBL" id="GHE82113.1"/>
    </source>
</evidence>
<reference evidence="1" key="2">
    <citation type="submission" date="2020-09" db="EMBL/GenBank/DDBJ databases">
        <authorList>
            <person name="Sun Q."/>
            <person name="Ohkuma M."/>
        </authorList>
    </citation>
    <scope>NUCLEOTIDE SEQUENCE</scope>
    <source>
        <strain evidence="1">JCM 3302</strain>
    </source>
</reference>
<dbReference type="RefSeq" id="WP_189902480.1">
    <property type="nucleotide sequence ID" value="NZ_BNBC01000019.1"/>
</dbReference>
<organism evidence="1 2">
    <name type="scientific">Streptomyces spiralis</name>
    <dbReference type="NCBI Taxonomy" id="66376"/>
    <lineage>
        <taxon>Bacteria</taxon>
        <taxon>Bacillati</taxon>
        <taxon>Actinomycetota</taxon>
        <taxon>Actinomycetes</taxon>
        <taxon>Kitasatosporales</taxon>
        <taxon>Streptomycetaceae</taxon>
        <taxon>Streptomyces</taxon>
    </lineage>
</organism>
<keyword evidence="2" id="KW-1185">Reference proteome</keyword>
<name>A0A919DV07_9ACTN</name>
<accession>A0A919DV07</accession>
<evidence type="ECO:0000313" key="2">
    <source>
        <dbReference type="Proteomes" id="UP000641386"/>
    </source>
</evidence>
<comment type="caution">
    <text evidence="1">The sequence shown here is derived from an EMBL/GenBank/DDBJ whole genome shotgun (WGS) entry which is preliminary data.</text>
</comment>
<sequence>MTRASILELRRHDWSALRCGCGRSGAHLTESFSRLLDARSTRETIGYTLENHLEVQSMLFEVAPHAVPVMLTALGEDLHDSVRRHFLGMLEYLVTGESHRSEIDAGRPDLEEECIAAVREGIWALYTEAVSGDAEAALDILDYVDEDEDRLEYYRSVLAARLGEG</sequence>
<protein>
    <submittedName>
        <fullName evidence="1">Uncharacterized protein</fullName>
    </submittedName>
</protein>
<reference evidence="1" key="1">
    <citation type="journal article" date="2014" name="Int. J. Syst. Evol. Microbiol.">
        <title>Complete genome sequence of Corynebacterium casei LMG S-19264T (=DSM 44701T), isolated from a smear-ripened cheese.</title>
        <authorList>
            <consortium name="US DOE Joint Genome Institute (JGI-PGF)"/>
            <person name="Walter F."/>
            <person name="Albersmeier A."/>
            <person name="Kalinowski J."/>
            <person name="Ruckert C."/>
        </authorList>
    </citation>
    <scope>NUCLEOTIDE SEQUENCE</scope>
    <source>
        <strain evidence="1">JCM 3302</strain>
    </source>
</reference>
<proteinExistence type="predicted"/>